<evidence type="ECO:0000313" key="1">
    <source>
        <dbReference type="EnsemblMetazoa" id="OVOC5794.1"/>
    </source>
</evidence>
<name>A0A8R1Y3D2_ONCVO</name>
<protein>
    <submittedName>
        <fullName evidence="1">Uncharacterized protein</fullName>
    </submittedName>
</protein>
<dbReference type="EMBL" id="CMVM020000161">
    <property type="status" value="NOT_ANNOTATED_CDS"/>
    <property type="molecule type" value="Genomic_DNA"/>
</dbReference>
<dbReference type="AlphaFoldDB" id="A0A8R1Y3D2"/>
<organism evidence="1 2">
    <name type="scientific">Onchocerca volvulus</name>
    <dbReference type="NCBI Taxonomy" id="6282"/>
    <lineage>
        <taxon>Eukaryota</taxon>
        <taxon>Metazoa</taxon>
        <taxon>Ecdysozoa</taxon>
        <taxon>Nematoda</taxon>
        <taxon>Chromadorea</taxon>
        <taxon>Rhabditida</taxon>
        <taxon>Spirurina</taxon>
        <taxon>Spiruromorpha</taxon>
        <taxon>Filarioidea</taxon>
        <taxon>Onchocercidae</taxon>
        <taxon>Onchocerca</taxon>
    </lineage>
</organism>
<sequence length="66" mass="7734">MPKINRIKKVARRRTMQCKKFAPALVKKEHYYTVCSVGRIIYIAISCTGKCYRVSNWELGTEVHMK</sequence>
<evidence type="ECO:0000313" key="2">
    <source>
        <dbReference type="Proteomes" id="UP000024404"/>
    </source>
</evidence>
<reference evidence="1" key="2">
    <citation type="submission" date="2022-06" db="UniProtKB">
        <authorList>
            <consortium name="EnsemblMetazoa"/>
        </authorList>
    </citation>
    <scope>IDENTIFICATION</scope>
</reference>
<accession>A0A8R1Y3D2</accession>
<keyword evidence="2" id="KW-1185">Reference proteome</keyword>
<dbReference type="Proteomes" id="UP000024404">
    <property type="component" value="Unassembled WGS sequence"/>
</dbReference>
<proteinExistence type="predicted"/>
<dbReference type="EnsemblMetazoa" id="OVOC5794.1">
    <property type="protein sequence ID" value="OVOC5794.1"/>
    <property type="gene ID" value="WBGene00242603"/>
</dbReference>
<reference evidence="2" key="1">
    <citation type="submission" date="2013-10" db="EMBL/GenBank/DDBJ databases">
        <title>Genome sequencing of Onchocerca volvulus.</title>
        <authorList>
            <person name="Cotton J."/>
            <person name="Tsai J."/>
            <person name="Stanley E."/>
            <person name="Tracey A."/>
            <person name="Holroyd N."/>
            <person name="Lustigman S."/>
            <person name="Berriman M."/>
        </authorList>
    </citation>
    <scope>NUCLEOTIDE SEQUENCE</scope>
</reference>